<comment type="caution">
    <text evidence="2">The sequence shown here is derived from an EMBL/GenBank/DDBJ whole genome shotgun (WGS) entry which is preliminary data.</text>
</comment>
<protein>
    <recommendedName>
        <fullName evidence="4">Cytochrome P450</fullName>
    </recommendedName>
</protein>
<organism evidence="2 3">
    <name type="scientific">Diaporthe australafricana</name>
    <dbReference type="NCBI Taxonomy" id="127596"/>
    <lineage>
        <taxon>Eukaryota</taxon>
        <taxon>Fungi</taxon>
        <taxon>Dikarya</taxon>
        <taxon>Ascomycota</taxon>
        <taxon>Pezizomycotina</taxon>
        <taxon>Sordariomycetes</taxon>
        <taxon>Sordariomycetidae</taxon>
        <taxon>Diaporthales</taxon>
        <taxon>Diaporthaceae</taxon>
        <taxon>Diaporthe</taxon>
    </lineage>
</organism>
<keyword evidence="3" id="KW-1185">Reference proteome</keyword>
<evidence type="ECO:0000313" key="3">
    <source>
        <dbReference type="Proteomes" id="UP001583177"/>
    </source>
</evidence>
<proteinExistence type="predicted"/>
<evidence type="ECO:0000256" key="1">
    <source>
        <dbReference type="SAM" id="MobiDB-lite"/>
    </source>
</evidence>
<evidence type="ECO:0000313" key="2">
    <source>
        <dbReference type="EMBL" id="KAL1868888.1"/>
    </source>
</evidence>
<feature type="compositionally biased region" description="Basic and acidic residues" evidence="1">
    <location>
        <begin position="113"/>
        <end position="124"/>
    </location>
</feature>
<dbReference type="EMBL" id="JAWRVE010000043">
    <property type="protein sequence ID" value="KAL1868888.1"/>
    <property type="molecule type" value="Genomic_DNA"/>
</dbReference>
<evidence type="ECO:0008006" key="4">
    <source>
        <dbReference type="Google" id="ProtNLM"/>
    </source>
</evidence>
<dbReference type="Proteomes" id="UP001583177">
    <property type="component" value="Unassembled WGS sequence"/>
</dbReference>
<gene>
    <name evidence="2" type="ORF">Daus18300_005724</name>
</gene>
<feature type="compositionally biased region" description="Polar residues" evidence="1">
    <location>
        <begin position="90"/>
        <end position="100"/>
    </location>
</feature>
<accession>A0ABR3WZJ4</accession>
<sequence length="124" mass="13714">MSQDRFLGATNSILGKTENALESMIQWVKVLMRRLGSQDNIEDTRMLPFLYNEIGMIKRRAGERELNFMLPFVNTALIFAHTTRPLVTSPGKTLASTAGETATHIHAANDQPDNDHSGGGDVKD</sequence>
<reference evidence="2 3" key="1">
    <citation type="journal article" date="2024" name="IMA Fungus">
        <title>IMA Genome - F19 : A genome assembly and annotation guide to empower mycologists, including annotated draft genome sequences of Ceratocystis pirilliformis, Diaporthe australafricana, Fusarium ophioides, Paecilomyces lecythidis, and Sporothrix stenoceras.</title>
        <authorList>
            <person name="Aylward J."/>
            <person name="Wilson A.M."/>
            <person name="Visagie C.M."/>
            <person name="Spraker J."/>
            <person name="Barnes I."/>
            <person name="Buitendag C."/>
            <person name="Ceriani C."/>
            <person name="Del Mar Angel L."/>
            <person name="du Plessis D."/>
            <person name="Fuchs T."/>
            <person name="Gasser K."/>
            <person name="Kramer D."/>
            <person name="Li W."/>
            <person name="Munsamy K."/>
            <person name="Piso A."/>
            <person name="Price J.L."/>
            <person name="Sonnekus B."/>
            <person name="Thomas C."/>
            <person name="van der Nest A."/>
            <person name="van Dijk A."/>
            <person name="van Heerden A."/>
            <person name="van Vuuren N."/>
            <person name="Yilmaz N."/>
            <person name="Duong T.A."/>
            <person name="van der Merwe N.A."/>
            <person name="Wingfield M.J."/>
            <person name="Wingfield B.D."/>
        </authorList>
    </citation>
    <scope>NUCLEOTIDE SEQUENCE [LARGE SCALE GENOMIC DNA]</scope>
    <source>
        <strain evidence="2 3">CMW 18300</strain>
    </source>
</reference>
<feature type="region of interest" description="Disordered" evidence="1">
    <location>
        <begin position="90"/>
        <end position="124"/>
    </location>
</feature>
<name>A0ABR3WZJ4_9PEZI</name>